<comment type="subcellular location">
    <subcellularLocation>
        <location evidence="1">Golgi apparatus membrane</location>
        <topology evidence="1">Single-pass type II membrane protein</topology>
    </subcellularLocation>
</comment>
<comment type="caution">
    <text evidence="8">The sequence shown here is derived from an EMBL/GenBank/DDBJ whole genome shotgun (WGS) entry which is preliminary data.</text>
</comment>
<dbReference type="InterPro" id="IPR040911">
    <property type="entry name" value="Exostosin_GT47"/>
</dbReference>
<name>A0AA39SY68_ACESA</name>
<organism evidence="8 9">
    <name type="scientific">Acer saccharum</name>
    <name type="common">Sugar maple</name>
    <dbReference type="NCBI Taxonomy" id="4024"/>
    <lineage>
        <taxon>Eukaryota</taxon>
        <taxon>Viridiplantae</taxon>
        <taxon>Streptophyta</taxon>
        <taxon>Embryophyta</taxon>
        <taxon>Tracheophyta</taxon>
        <taxon>Spermatophyta</taxon>
        <taxon>Magnoliopsida</taxon>
        <taxon>eudicotyledons</taxon>
        <taxon>Gunneridae</taxon>
        <taxon>Pentapetalae</taxon>
        <taxon>rosids</taxon>
        <taxon>malvids</taxon>
        <taxon>Sapindales</taxon>
        <taxon>Sapindaceae</taxon>
        <taxon>Hippocastanoideae</taxon>
        <taxon>Acereae</taxon>
        <taxon>Acer</taxon>
    </lineage>
</organism>
<dbReference type="Pfam" id="PF03016">
    <property type="entry name" value="Exostosin_GT47"/>
    <property type="match status" value="1"/>
</dbReference>
<comment type="similarity">
    <text evidence="2">Belongs to the glycosyltransferase 47 family.</text>
</comment>
<dbReference type="InterPro" id="IPR004263">
    <property type="entry name" value="Exostosin"/>
</dbReference>
<feature type="region of interest" description="Disordered" evidence="6">
    <location>
        <begin position="72"/>
        <end position="93"/>
    </location>
</feature>
<feature type="region of interest" description="Disordered" evidence="6">
    <location>
        <begin position="251"/>
        <end position="276"/>
    </location>
</feature>
<feature type="compositionally biased region" description="Pro residues" evidence="6">
    <location>
        <begin position="262"/>
        <end position="274"/>
    </location>
</feature>
<protein>
    <recommendedName>
        <fullName evidence="7">Exostosin GT47 domain-containing protein</fullName>
    </recommendedName>
</protein>
<keyword evidence="9" id="KW-1185">Reference proteome</keyword>
<reference evidence="8" key="2">
    <citation type="submission" date="2023-06" db="EMBL/GenBank/DDBJ databases">
        <authorList>
            <person name="Swenson N.G."/>
            <person name="Wegrzyn J.L."/>
            <person name="Mcevoy S.L."/>
        </authorList>
    </citation>
    <scope>NUCLEOTIDE SEQUENCE</scope>
    <source>
        <strain evidence="8">NS2018</strain>
        <tissue evidence="8">Leaf</tissue>
    </source>
</reference>
<dbReference type="PANTHER" id="PTHR11062">
    <property type="entry name" value="EXOSTOSIN HEPARAN SULFATE GLYCOSYLTRANSFERASE -RELATED"/>
    <property type="match status" value="1"/>
</dbReference>
<gene>
    <name evidence="8" type="ORF">LWI29_006514</name>
</gene>
<proteinExistence type="inferred from homology"/>
<evidence type="ECO:0000313" key="9">
    <source>
        <dbReference type="Proteomes" id="UP001168877"/>
    </source>
</evidence>
<sequence>MEVDTKVEASHKAMEEELKFFHMHRTSKLFPVISQDEYSITLESLIGSSPISTITQLTIPVPLRNDSKKLFSGLPETGKLTEEKHPSQQLQSGLKGNSVNDIEVYHDGDIFQEDYKEMNRSFKIYVYPISQDDPYGNILMPKDLETKGNYSSEHYFKQVLTKSHFITNDPKMADLFFMPLSVANMRVNQRIDVPGIQYFVRDYVLNISQKYPYWNQTGGADHFYVTCHSIGKQVTLATTYVKLNAIKQQEEAGASSTTRGGSPPPLQGRPPPPPLHEKLKEVKAFFIAIHKSVSSIDRG</sequence>
<dbReference type="EMBL" id="JAUESC010000003">
    <property type="protein sequence ID" value="KAK0599573.1"/>
    <property type="molecule type" value="Genomic_DNA"/>
</dbReference>
<dbReference type="Proteomes" id="UP001168877">
    <property type="component" value="Unassembled WGS sequence"/>
</dbReference>
<accession>A0AA39SY68</accession>
<evidence type="ECO:0000256" key="6">
    <source>
        <dbReference type="SAM" id="MobiDB-lite"/>
    </source>
</evidence>
<evidence type="ECO:0000256" key="1">
    <source>
        <dbReference type="ARBA" id="ARBA00004323"/>
    </source>
</evidence>
<dbReference type="AlphaFoldDB" id="A0AA39SY68"/>
<keyword evidence="5" id="KW-0333">Golgi apparatus</keyword>
<evidence type="ECO:0000256" key="3">
    <source>
        <dbReference type="ARBA" id="ARBA00022676"/>
    </source>
</evidence>
<keyword evidence="3" id="KW-0328">Glycosyltransferase</keyword>
<dbReference type="GO" id="GO:0000139">
    <property type="term" value="C:Golgi membrane"/>
    <property type="evidence" value="ECO:0007669"/>
    <property type="project" value="UniProtKB-SubCell"/>
</dbReference>
<evidence type="ECO:0000256" key="5">
    <source>
        <dbReference type="ARBA" id="ARBA00023034"/>
    </source>
</evidence>
<reference evidence="8" key="1">
    <citation type="journal article" date="2022" name="Plant J.">
        <title>Strategies of tolerance reflected in two North American maple genomes.</title>
        <authorList>
            <person name="McEvoy S.L."/>
            <person name="Sezen U.U."/>
            <person name="Trouern-Trend A."/>
            <person name="McMahon S.M."/>
            <person name="Schaberg P.G."/>
            <person name="Yang J."/>
            <person name="Wegrzyn J.L."/>
            <person name="Swenson N.G."/>
        </authorList>
    </citation>
    <scope>NUCLEOTIDE SEQUENCE</scope>
    <source>
        <strain evidence="8">NS2018</strain>
    </source>
</reference>
<keyword evidence="3" id="KW-0808">Transferase</keyword>
<keyword evidence="4" id="KW-0812">Transmembrane</keyword>
<evidence type="ECO:0000313" key="8">
    <source>
        <dbReference type="EMBL" id="KAK0599573.1"/>
    </source>
</evidence>
<keyword evidence="4" id="KW-0735">Signal-anchor</keyword>
<evidence type="ECO:0000256" key="4">
    <source>
        <dbReference type="ARBA" id="ARBA00022968"/>
    </source>
</evidence>
<dbReference type="PANTHER" id="PTHR11062:SF95">
    <property type="entry name" value="EXOSTOSIN GT47 DOMAIN-CONTAINING PROTEIN"/>
    <property type="match status" value="1"/>
</dbReference>
<evidence type="ECO:0000256" key="2">
    <source>
        <dbReference type="ARBA" id="ARBA00010271"/>
    </source>
</evidence>
<evidence type="ECO:0000259" key="7">
    <source>
        <dbReference type="Pfam" id="PF03016"/>
    </source>
</evidence>
<feature type="domain" description="Exostosin GT47" evidence="7">
    <location>
        <begin position="119"/>
        <end position="235"/>
    </location>
</feature>
<dbReference type="GO" id="GO:0016757">
    <property type="term" value="F:glycosyltransferase activity"/>
    <property type="evidence" value="ECO:0007669"/>
    <property type="project" value="UniProtKB-KW"/>
</dbReference>